<proteinExistence type="inferred from homology"/>
<dbReference type="GeneID" id="91530423"/>
<dbReference type="InterPro" id="IPR038152">
    <property type="entry name" value="Carbam_trans_C_sf"/>
</dbReference>
<dbReference type="InterPro" id="IPR017945">
    <property type="entry name" value="DHBP_synth_RibB-like_a/b_dom"/>
</dbReference>
<keyword evidence="4" id="KW-0808">Transferase</keyword>
<dbReference type="CDD" id="cd24098">
    <property type="entry name" value="ASKHA_NBD_TobZ_N"/>
    <property type="match status" value="1"/>
</dbReference>
<dbReference type="Gene3D" id="3.30.420.40">
    <property type="match status" value="2"/>
</dbReference>
<dbReference type="EMBL" id="SRRU01000003">
    <property type="protein sequence ID" value="TGN84845.1"/>
    <property type="molecule type" value="Genomic_DNA"/>
</dbReference>
<evidence type="ECO:0000259" key="2">
    <source>
        <dbReference type="Pfam" id="PF02543"/>
    </source>
</evidence>
<dbReference type="Gene3D" id="3.90.870.20">
    <property type="entry name" value="Carbamoyltransferase, C-terminal domain"/>
    <property type="match status" value="1"/>
</dbReference>
<dbReference type="InterPro" id="IPR043129">
    <property type="entry name" value="ATPase_NBD"/>
</dbReference>
<protein>
    <submittedName>
        <fullName evidence="4">Carbamoyltransferase</fullName>
    </submittedName>
</protein>
<dbReference type="Pfam" id="PF16861">
    <property type="entry name" value="Carbam_trans_C"/>
    <property type="match status" value="1"/>
</dbReference>
<dbReference type="AlphaFoldDB" id="A0A4Z1DM03"/>
<dbReference type="Proteomes" id="UP000298513">
    <property type="component" value="Unassembled WGS sequence"/>
</dbReference>
<comment type="caution">
    <text evidence="4">The sequence shown here is derived from an EMBL/GenBank/DDBJ whole genome shotgun (WGS) entry which is preliminary data.</text>
</comment>
<evidence type="ECO:0000313" key="4">
    <source>
        <dbReference type="EMBL" id="TGN84845.1"/>
    </source>
</evidence>
<dbReference type="GO" id="GO:0016740">
    <property type="term" value="F:transferase activity"/>
    <property type="evidence" value="ECO:0007669"/>
    <property type="project" value="UniProtKB-KW"/>
</dbReference>
<dbReference type="InterPro" id="IPR003696">
    <property type="entry name" value="Carbtransf_dom"/>
</dbReference>
<evidence type="ECO:0000259" key="3">
    <source>
        <dbReference type="Pfam" id="PF16861"/>
    </source>
</evidence>
<dbReference type="Pfam" id="PF02543">
    <property type="entry name" value="Carbam_trans_N"/>
    <property type="match status" value="2"/>
</dbReference>
<name>A0A4Z1DM03_STRGP</name>
<organism evidence="4 5">
    <name type="scientific">Streptomyces griseoluteus</name>
    <dbReference type="NCBI Taxonomy" id="29306"/>
    <lineage>
        <taxon>Bacteria</taxon>
        <taxon>Bacillati</taxon>
        <taxon>Actinomycetota</taxon>
        <taxon>Actinomycetes</taxon>
        <taxon>Kitasatosporales</taxon>
        <taxon>Streptomycetaceae</taxon>
        <taxon>Streptomyces</taxon>
    </lineage>
</organism>
<sequence length="544" mass="59288">MRVLGINSLFHDPAAALIVDGRVVAAAEEERFSRRKHGKRPVPFSAWELPELSARWCLDRGGLDPSALDAVAYSYDPGLARPADQLGLDDPWDRLRQEYAREAPGFLAEVLPGLDPEKVRFVPHHVAHAASAGQASPYPDCAVLVLDGRGECGSHLAGRYTGRRLDVLATQSLPDSMGLFYEELTEHLGFLRSSDEFKVMALASYGKPRFLDELRGHVGTDGAGRFRARSVPWAELAPARPAGEPWTEEHADLAASAQACLEEVLLGLARWLHERTGDRVLTLAGGVALNCVANTRLHREGPFDTVWVQPAAGDAGTALGAALHVAHLAEPVEAMATAALGREWSVPELRGWLERAAVPYEEPEDIAETVAEELARDGIVAWFQGRSEYGPRALGHRSLLAHPGRAANLERLNAVKGREEFRPVAPMVLAERASELFDGPLPSPYMLFVHEVAQAWRERIPAVVHVDGTARIQTVDRAEEPLVARMIEGFERRTGLPVVVNTSLNTAGRPMVDDPRDALECFGSAPVDLLALGPFAVRRAEVFA</sequence>
<dbReference type="PANTHER" id="PTHR34847:SF1">
    <property type="entry name" value="NODULATION PROTEIN U"/>
    <property type="match status" value="1"/>
</dbReference>
<feature type="domain" description="Carbamoyltransferase C-terminal" evidence="3">
    <location>
        <begin position="371"/>
        <end position="539"/>
    </location>
</feature>
<feature type="domain" description="Carbamoyltransferase" evidence="2">
    <location>
        <begin position="116"/>
        <end position="323"/>
    </location>
</feature>
<dbReference type="SUPFAM" id="SSF53067">
    <property type="entry name" value="Actin-like ATPase domain"/>
    <property type="match status" value="1"/>
</dbReference>
<dbReference type="SUPFAM" id="SSF55821">
    <property type="entry name" value="YrdC/RibB"/>
    <property type="match status" value="1"/>
</dbReference>
<dbReference type="RefSeq" id="WP_135791054.1">
    <property type="nucleotide sequence ID" value="NZ_BNBQ01000003.1"/>
</dbReference>
<gene>
    <name evidence="4" type="ORF">E5082_10910</name>
</gene>
<dbReference type="PANTHER" id="PTHR34847">
    <property type="entry name" value="NODULATION PROTEIN U"/>
    <property type="match status" value="1"/>
</dbReference>
<reference evidence="4 5" key="1">
    <citation type="submission" date="2019-04" db="EMBL/GenBank/DDBJ databases">
        <title>Streptomyces sp. nov. Bv016 isolated from bark of Buahinia variegata.</title>
        <authorList>
            <person name="Kanchanasin P."/>
            <person name="Tanasupawat S."/>
            <person name="Yuki M."/>
            <person name="Kudo T."/>
        </authorList>
    </citation>
    <scope>NUCLEOTIDE SEQUENCE [LARGE SCALE GENOMIC DNA]</scope>
    <source>
        <strain evidence="4 5">JCM 4765</strain>
    </source>
</reference>
<dbReference type="InterPro" id="IPR031730">
    <property type="entry name" value="Carbam_trans_C"/>
</dbReference>
<evidence type="ECO:0000313" key="5">
    <source>
        <dbReference type="Proteomes" id="UP000298513"/>
    </source>
</evidence>
<keyword evidence="5" id="KW-1185">Reference proteome</keyword>
<accession>A0A4Z1DM03</accession>
<comment type="similarity">
    <text evidence="1">Belongs to the NodU/CmcH family.</text>
</comment>
<feature type="domain" description="Carbamoyltransferase" evidence="2">
    <location>
        <begin position="2"/>
        <end position="73"/>
    </location>
</feature>
<dbReference type="InterPro" id="IPR051338">
    <property type="entry name" value="NodU/CmcH_Carbamoyltrnsfr"/>
</dbReference>
<evidence type="ECO:0000256" key="1">
    <source>
        <dbReference type="ARBA" id="ARBA00006129"/>
    </source>
</evidence>